<dbReference type="SMART" id="SM00774">
    <property type="entry name" value="WRKY"/>
    <property type="match status" value="1"/>
</dbReference>
<dbReference type="GO" id="GO:0003700">
    <property type="term" value="F:DNA-binding transcription factor activity"/>
    <property type="evidence" value="ECO:0007669"/>
    <property type="project" value="InterPro"/>
</dbReference>
<dbReference type="PANTHER" id="PTHR31429">
    <property type="entry name" value="WRKY TRANSCRIPTION FACTOR 36-RELATED"/>
    <property type="match status" value="1"/>
</dbReference>
<dbReference type="GO" id="GO:0042742">
    <property type="term" value="P:defense response to bacterium"/>
    <property type="evidence" value="ECO:0007669"/>
    <property type="project" value="UniProtKB-ARBA"/>
</dbReference>
<gene>
    <name evidence="8" type="ORF">PVL29_004382</name>
</gene>
<organism evidence="8 9">
    <name type="scientific">Vitis rotundifolia</name>
    <name type="common">Muscadine grape</name>
    <dbReference type="NCBI Taxonomy" id="103349"/>
    <lineage>
        <taxon>Eukaryota</taxon>
        <taxon>Viridiplantae</taxon>
        <taxon>Streptophyta</taxon>
        <taxon>Embryophyta</taxon>
        <taxon>Tracheophyta</taxon>
        <taxon>Spermatophyta</taxon>
        <taxon>Magnoliopsida</taxon>
        <taxon>eudicotyledons</taxon>
        <taxon>Gunneridae</taxon>
        <taxon>Pentapetalae</taxon>
        <taxon>rosids</taxon>
        <taxon>Vitales</taxon>
        <taxon>Vitaceae</taxon>
        <taxon>Viteae</taxon>
        <taxon>Vitis</taxon>
    </lineage>
</organism>
<dbReference type="GO" id="GO:0043565">
    <property type="term" value="F:sequence-specific DNA binding"/>
    <property type="evidence" value="ECO:0007669"/>
    <property type="project" value="InterPro"/>
</dbReference>
<feature type="compositionally biased region" description="Basic and acidic residues" evidence="6">
    <location>
        <begin position="128"/>
        <end position="138"/>
    </location>
</feature>
<dbReference type="GO" id="GO:0009751">
    <property type="term" value="P:response to salicylic acid"/>
    <property type="evidence" value="ECO:0007669"/>
    <property type="project" value="UniProtKB-ARBA"/>
</dbReference>
<dbReference type="EMBL" id="JARBHA010000004">
    <property type="protein sequence ID" value="KAJ9702617.1"/>
    <property type="molecule type" value="Genomic_DNA"/>
</dbReference>
<dbReference type="PROSITE" id="PS50811">
    <property type="entry name" value="WRKY"/>
    <property type="match status" value="1"/>
</dbReference>
<evidence type="ECO:0000256" key="3">
    <source>
        <dbReference type="ARBA" id="ARBA00023125"/>
    </source>
</evidence>
<dbReference type="Gene3D" id="2.20.25.80">
    <property type="entry name" value="WRKY domain"/>
    <property type="match status" value="1"/>
</dbReference>
<reference evidence="8 9" key="1">
    <citation type="journal article" date="2023" name="BMC Biotechnol.">
        <title>Vitis rotundifolia cv Carlos genome sequencing.</title>
        <authorList>
            <person name="Huff M."/>
            <person name="Hulse-Kemp A."/>
            <person name="Scheffler B."/>
            <person name="Youngblood R."/>
            <person name="Simpson S."/>
            <person name="Babiker E."/>
            <person name="Staton M."/>
        </authorList>
    </citation>
    <scope>NUCLEOTIDE SEQUENCE [LARGE SCALE GENOMIC DNA]</scope>
    <source>
        <tissue evidence="8">Leaf</tissue>
    </source>
</reference>
<dbReference type="Proteomes" id="UP001168098">
    <property type="component" value="Unassembled WGS sequence"/>
</dbReference>
<dbReference type="GO" id="GO:0005634">
    <property type="term" value="C:nucleus"/>
    <property type="evidence" value="ECO:0007669"/>
    <property type="project" value="UniProtKB-SubCell"/>
</dbReference>
<evidence type="ECO:0000256" key="6">
    <source>
        <dbReference type="SAM" id="MobiDB-lite"/>
    </source>
</evidence>
<protein>
    <recommendedName>
        <fullName evidence="7">WRKY domain-containing protein</fullName>
    </recommendedName>
</protein>
<dbReference type="PANTHER" id="PTHR31429:SF76">
    <property type="entry name" value="WRKY FAMILY TRANSCRIPTION FACTOR-RELATED"/>
    <property type="match status" value="1"/>
</dbReference>
<evidence type="ECO:0000259" key="7">
    <source>
        <dbReference type="PROSITE" id="PS50811"/>
    </source>
</evidence>
<feature type="region of interest" description="Disordered" evidence="6">
    <location>
        <begin position="1"/>
        <end position="44"/>
    </location>
</feature>
<dbReference type="FunFam" id="2.20.25.80:FF:000008">
    <property type="entry name" value="WRKY transcription factor 40"/>
    <property type="match status" value="1"/>
</dbReference>
<feature type="domain" description="WRKY" evidence="7">
    <location>
        <begin position="152"/>
        <end position="218"/>
    </location>
</feature>
<dbReference type="InterPro" id="IPR003657">
    <property type="entry name" value="WRKY_dom"/>
</dbReference>
<dbReference type="GO" id="GO:0002237">
    <property type="term" value="P:response to molecule of bacterial origin"/>
    <property type="evidence" value="ECO:0007669"/>
    <property type="project" value="UniProtKB-ARBA"/>
</dbReference>
<accession>A0AA39A816</accession>
<comment type="subcellular location">
    <subcellularLocation>
        <location evidence="1">Nucleus</location>
    </subcellularLocation>
</comment>
<feature type="compositionally biased region" description="Low complexity" evidence="6">
    <location>
        <begin position="108"/>
        <end position="123"/>
    </location>
</feature>
<evidence type="ECO:0000313" key="8">
    <source>
        <dbReference type="EMBL" id="KAJ9702617.1"/>
    </source>
</evidence>
<evidence type="ECO:0000256" key="2">
    <source>
        <dbReference type="ARBA" id="ARBA00023015"/>
    </source>
</evidence>
<dbReference type="AlphaFoldDB" id="A0AA39A816"/>
<keyword evidence="3" id="KW-0238">DNA-binding</keyword>
<feature type="region of interest" description="Disordered" evidence="6">
    <location>
        <begin position="94"/>
        <end position="144"/>
    </location>
</feature>
<name>A0AA39A816_VITRO</name>
<evidence type="ECO:0000256" key="5">
    <source>
        <dbReference type="ARBA" id="ARBA00023242"/>
    </source>
</evidence>
<comment type="caution">
    <text evidence="8">The sequence shown here is derived from an EMBL/GenBank/DDBJ whole genome shotgun (WGS) entry which is preliminary data.</text>
</comment>
<keyword evidence="9" id="KW-1185">Reference proteome</keyword>
<dbReference type="GO" id="GO:0050832">
    <property type="term" value="P:defense response to fungus"/>
    <property type="evidence" value="ECO:0007669"/>
    <property type="project" value="UniProtKB-ARBA"/>
</dbReference>
<evidence type="ECO:0000256" key="1">
    <source>
        <dbReference type="ARBA" id="ARBA00004123"/>
    </source>
</evidence>
<evidence type="ECO:0000256" key="4">
    <source>
        <dbReference type="ARBA" id="ARBA00023163"/>
    </source>
</evidence>
<keyword evidence="4" id="KW-0804">Transcription</keyword>
<keyword evidence="5" id="KW-0539">Nucleus</keyword>
<dbReference type="SUPFAM" id="SSF118290">
    <property type="entry name" value="WRKY DNA-binding domain"/>
    <property type="match status" value="1"/>
</dbReference>
<evidence type="ECO:0000313" key="9">
    <source>
        <dbReference type="Proteomes" id="UP001168098"/>
    </source>
</evidence>
<dbReference type="InterPro" id="IPR036576">
    <property type="entry name" value="WRKY_dom_sf"/>
</dbReference>
<keyword evidence="2" id="KW-0805">Transcription regulation</keyword>
<proteinExistence type="predicted"/>
<dbReference type="Pfam" id="PF03106">
    <property type="entry name" value="WRKY"/>
    <property type="match status" value="1"/>
</dbReference>
<dbReference type="InterPro" id="IPR044810">
    <property type="entry name" value="WRKY_plant"/>
</dbReference>
<sequence length="316" mass="35055">MEFKFIDTSLGLDLKPNPPANSPGDLSAKRGDCVDVERKPSPVLKEDTGGLVEELHRMSTENKKLTEMLSIMCENYNALQNHLKELMRKNSDHQLFNSRKRKAESEDNTNNIHGINGNNTESISSDEDSSKKPRESTKGKVSRVVVKTEKSDNSLLLKDGYQWRKYGQKVTRDNPSPRAYFKCSFAPTCPVKKKVQRSAEDQSLLIATYEGEHNHQPPSQVEVSLGFNRAATPASVPPSPASMVSPRPTVTLDLIQPGLANNTAKNLVHEVKEKPGVQQFLVEQMASSLTRDPSFTAALAAAISGRILDQSQIEKW</sequence>
<feature type="compositionally biased region" description="Basic and acidic residues" evidence="6">
    <location>
        <begin position="27"/>
        <end position="44"/>
    </location>
</feature>
<dbReference type="GO" id="GO:0031347">
    <property type="term" value="P:regulation of defense response"/>
    <property type="evidence" value="ECO:0007669"/>
    <property type="project" value="UniProtKB-ARBA"/>
</dbReference>